<dbReference type="InterPro" id="IPR036565">
    <property type="entry name" value="Mur-like_cat_sf"/>
</dbReference>
<keyword evidence="2 10" id="KW-0436">Ligase</keyword>
<keyword evidence="3 10" id="KW-0132">Cell division</keyword>
<keyword evidence="7 10" id="KW-0573">Peptidoglycan synthesis</keyword>
<dbReference type="InterPro" id="IPR004101">
    <property type="entry name" value="Mur_ligase_C"/>
</dbReference>
<dbReference type="Gene3D" id="3.40.1190.10">
    <property type="entry name" value="Mur-like, catalytic domain"/>
    <property type="match status" value="1"/>
</dbReference>
<comment type="caution">
    <text evidence="15">The sequence shown here is derived from an EMBL/GenBank/DDBJ whole genome shotgun (WGS) entry which is preliminary data.</text>
</comment>
<dbReference type="GO" id="GO:0009252">
    <property type="term" value="P:peptidoglycan biosynthetic process"/>
    <property type="evidence" value="ECO:0007669"/>
    <property type="project" value="UniProtKB-UniRule"/>
</dbReference>
<name>A0A1Z5HRT2_9FIRM</name>
<evidence type="ECO:0000256" key="2">
    <source>
        <dbReference type="ARBA" id="ARBA00022598"/>
    </source>
</evidence>
<dbReference type="InterPro" id="IPR051046">
    <property type="entry name" value="MurCDEF_CellWall_CoF430Synth"/>
</dbReference>
<evidence type="ECO:0000259" key="13">
    <source>
        <dbReference type="Pfam" id="PF02875"/>
    </source>
</evidence>
<dbReference type="SUPFAM" id="SSF53623">
    <property type="entry name" value="MurD-like peptide ligases, catalytic domain"/>
    <property type="match status" value="1"/>
</dbReference>
<evidence type="ECO:0000256" key="3">
    <source>
        <dbReference type="ARBA" id="ARBA00022618"/>
    </source>
</evidence>
<feature type="domain" description="Mur ligase C-terminal" evidence="13">
    <location>
        <begin position="319"/>
        <end position="445"/>
    </location>
</feature>
<dbReference type="Gene3D" id="3.90.190.20">
    <property type="entry name" value="Mur ligase, C-terminal domain"/>
    <property type="match status" value="1"/>
</dbReference>
<dbReference type="GO" id="GO:0071555">
    <property type="term" value="P:cell wall organization"/>
    <property type="evidence" value="ECO:0007669"/>
    <property type="project" value="UniProtKB-KW"/>
</dbReference>
<dbReference type="UniPathway" id="UPA00219"/>
<comment type="similarity">
    <text evidence="10">Belongs to the MurCDEF family. MurF subfamily.</text>
</comment>
<keyword evidence="5 10" id="KW-0067">ATP-binding</keyword>
<evidence type="ECO:0000256" key="11">
    <source>
        <dbReference type="RuleBase" id="RU004136"/>
    </source>
</evidence>
<comment type="subcellular location">
    <subcellularLocation>
        <location evidence="10 11">Cytoplasm</location>
    </subcellularLocation>
</comment>
<dbReference type="EC" id="6.3.2.10" evidence="10 11"/>
<dbReference type="RefSeq" id="WP_088553557.1">
    <property type="nucleotide sequence ID" value="NZ_BDGJ01000059.1"/>
</dbReference>
<comment type="function">
    <text evidence="10 11">Involved in cell wall formation. Catalyzes the final step in the synthesis of UDP-N-acetylmuramoyl-pentapeptide, the precursor of murein.</text>
</comment>
<gene>
    <name evidence="10" type="primary">murF</name>
    <name evidence="15" type="ORF">KKC1_13070</name>
</gene>
<feature type="domain" description="Mur ligase N-terminal catalytic" evidence="12">
    <location>
        <begin position="26"/>
        <end position="73"/>
    </location>
</feature>
<dbReference type="GO" id="GO:0051301">
    <property type="term" value="P:cell division"/>
    <property type="evidence" value="ECO:0007669"/>
    <property type="project" value="UniProtKB-KW"/>
</dbReference>
<keyword evidence="9 10" id="KW-0961">Cell wall biogenesis/degradation</keyword>
<dbReference type="SUPFAM" id="SSF63418">
    <property type="entry name" value="MurE/MurF N-terminal domain"/>
    <property type="match status" value="1"/>
</dbReference>
<dbReference type="InterPro" id="IPR000713">
    <property type="entry name" value="Mur_ligase_N"/>
</dbReference>
<evidence type="ECO:0000256" key="1">
    <source>
        <dbReference type="ARBA" id="ARBA00022490"/>
    </source>
</evidence>
<evidence type="ECO:0000313" key="15">
    <source>
        <dbReference type="EMBL" id="GAW92148.1"/>
    </source>
</evidence>
<dbReference type="GO" id="GO:0047480">
    <property type="term" value="F:UDP-N-acetylmuramoyl-tripeptide-D-alanyl-D-alanine ligase activity"/>
    <property type="evidence" value="ECO:0007669"/>
    <property type="project" value="UniProtKB-UniRule"/>
</dbReference>
<evidence type="ECO:0000256" key="9">
    <source>
        <dbReference type="ARBA" id="ARBA00023316"/>
    </source>
</evidence>
<dbReference type="InterPro" id="IPR013221">
    <property type="entry name" value="Mur_ligase_cen"/>
</dbReference>
<comment type="pathway">
    <text evidence="10 11">Cell wall biogenesis; peptidoglycan biosynthesis.</text>
</comment>
<dbReference type="EMBL" id="BDGJ01000059">
    <property type="protein sequence ID" value="GAW92148.1"/>
    <property type="molecule type" value="Genomic_DNA"/>
</dbReference>
<keyword evidence="8 10" id="KW-0131">Cell cycle</keyword>
<protein>
    <recommendedName>
        <fullName evidence="10 11">UDP-N-acetylmuramoyl-tripeptide--D-alanyl-D-alanine ligase</fullName>
        <ecNumber evidence="10 11">6.3.2.10</ecNumber>
    </recommendedName>
    <alternativeName>
        <fullName evidence="10">D-alanyl-D-alanine-adding enzyme</fullName>
    </alternativeName>
</protein>
<dbReference type="OrthoDB" id="9801978at2"/>
<keyword evidence="6 10" id="KW-0133">Cell shape</keyword>
<evidence type="ECO:0000256" key="6">
    <source>
        <dbReference type="ARBA" id="ARBA00022960"/>
    </source>
</evidence>
<dbReference type="GO" id="GO:0005524">
    <property type="term" value="F:ATP binding"/>
    <property type="evidence" value="ECO:0007669"/>
    <property type="project" value="UniProtKB-UniRule"/>
</dbReference>
<dbReference type="HAMAP" id="MF_02019">
    <property type="entry name" value="MurF"/>
    <property type="match status" value="1"/>
</dbReference>
<dbReference type="Pfam" id="PF02875">
    <property type="entry name" value="Mur_ligase_C"/>
    <property type="match status" value="1"/>
</dbReference>
<evidence type="ECO:0000256" key="4">
    <source>
        <dbReference type="ARBA" id="ARBA00022741"/>
    </source>
</evidence>
<dbReference type="InterPro" id="IPR036615">
    <property type="entry name" value="Mur_ligase_C_dom_sf"/>
</dbReference>
<dbReference type="SUPFAM" id="SSF53244">
    <property type="entry name" value="MurD-like peptide ligases, peptide-binding domain"/>
    <property type="match status" value="1"/>
</dbReference>
<dbReference type="GO" id="GO:0008360">
    <property type="term" value="P:regulation of cell shape"/>
    <property type="evidence" value="ECO:0007669"/>
    <property type="project" value="UniProtKB-KW"/>
</dbReference>
<sequence>MILMTFEEAYRVMRGKLLSGDPAAQFRGVSIDSRQIKPGELFFAFPGQRVDGHQFVVEALGKGAAGAVVMRKVHRWPQDKALILVDDTLKAFQSLSRYHRRQFEIPVIGVTGSNGKTTTKDMIASVLAESGPTLKNSANFNNEIGLPLTIFHLSYSHKATVLEMAMRGRGEIAELCYIAQPTGAVITNIGPAHYELLGSLENIARAKGELLEAIPPTGFAVLNGEDQWCIRLASRCRGKVLFYGRGDNADIRALDVRPVTGEGMAFTVRVGTDKESMFIPVLGEHNVLNALAAVGVGYQLGMSLQAIARGLKKVRLSPMRLEKFKGINDTMIINDAYNANPASTKASLKVLQHLRKTRAIAVLGNMLELGPLAEQGHREVGETVADLGIDYLFTVGDLAEKIARGALERGMPEEKIRVCRDNQEAWQGLQQLLRPGDVVLIKGSRGMKMEEIADRLRAE</sequence>
<evidence type="ECO:0000259" key="12">
    <source>
        <dbReference type="Pfam" id="PF01225"/>
    </source>
</evidence>
<evidence type="ECO:0000256" key="10">
    <source>
        <dbReference type="HAMAP-Rule" id="MF_02019"/>
    </source>
</evidence>
<dbReference type="PANTHER" id="PTHR43024">
    <property type="entry name" value="UDP-N-ACETYLMURAMOYL-TRIPEPTIDE--D-ALANYL-D-ALANINE LIGASE"/>
    <property type="match status" value="1"/>
</dbReference>
<feature type="binding site" evidence="10">
    <location>
        <begin position="112"/>
        <end position="118"/>
    </location>
    <ligand>
        <name>ATP</name>
        <dbReference type="ChEBI" id="CHEBI:30616"/>
    </ligand>
</feature>
<dbReference type="PANTHER" id="PTHR43024:SF1">
    <property type="entry name" value="UDP-N-ACETYLMURAMOYL-TRIPEPTIDE--D-ALANYL-D-ALANINE LIGASE"/>
    <property type="match status" value="1"/>
</dbReference>
<feature type="domain" description="Mur ligase central" evidence="14">
    <location>
        <begin position="110"/>
        <end position="296"/>
    </location>
</feature>
<comment type="catalytic activity">
    <reaction evidence="10 11">
        <text>D-alanyl-D-alanine + UDP-N-acetyl-alpha-D-muramoyl-L-alanyl-gamma-D-glutamyl-meso-2,6-diaminopimelate + ATP = UDP-N-acetyl-alpha-D-muramoyl-L-alanyl-gamma-D-glutamyl-meso-2,6-diaminopimeloyl-D-alanyl-D-alanine + ADP + phosphate + H(+)</text>
        <dbReference type="Rhea" id="RHEA:28374"/>
        <dbReference type="ChEBI" id="CHEBI:15378"/>
        <dbReference type="ChEBI" id="CHEBI:30616"/>
        <dbReference type="ChEBI" id="CHEBI:43474"/>
        <dbReference type="ChEBI" id="CHEBI:57822"/>
        <dbReference type="ChEBI" id="CHEBI:61386"/>
        <dbReference type="ChEBI" id="CHEBI:83905"/>
        <dbReference type="ChEBI" id="CHEBI:456216"/>
        <dbReference type="EC" id="6.3.2.10"/>
    </reaction>
</comment>
<dbReference type="GO" id="GO:0005737">
    <property type="term" value="C:cytoplasm"/>
    <property type="evidence" value="ECO:0007669"/>
    <property type="project" value="UniProtKB-SubCell"/>
</dbReference>
<keyword evidence="4 10" id="KW-0547">Nucleotide-binding</keyword>
<accession>A0A1Z5HRT2</accession>
<dbReference type="Gene3D" id="3.40.1390.10">
    <property type="entry name" value="MurE/MurF, N-terminal domain"/>
    <property type="match status" value="1"/>
</dbReference>
<evidence type="ECO:0000256" key="8">
    <source>
        <dbReference type="ARBA" id="ARBA00023306"/>
    </source>
</evidence>
<evidence type="ECO:0000313" key="16">
    <source>
        <dbReference type="Proteomes" id="UP000197032"/>
    </source>
</evidence>
<proteinExistence type="inferred from homology"/>
<dbReference type="Pfam" id="PF08245">
    <property type="entry name" value="Mur_ligase_M"/>
    <property type="match status" value="1"/>
</dbReference>
<dbReference type="Proteomes" id="UP000197032">
    <property type="component" value="Unassembled WGS sequence"/>
</dbReference>
<dbReference type="NCBIfam" id="TIGR01143">
    <property type="entry name" value="murF"/>
    <property type="match status" value="1"/>
</dbReference>
<keyword evidence="1 10" id="KW-0963">Cytoplasm</keyword>
<keyword evidence="16" id="KW-1185">Reference proteome</keyword>
<dbReference type="Pfam" id="PF01225">
    <property type="entry name" value="Mur_ligase"/>
    <property type="match status" value="1"/>
</dbReference>
<dbReference type="InterPro" id="IPR005863">
    <property type="entry name" value="UDP-N-AcMur_synth"/>
</dbReference>
<evidence type="ECO:0000256" key="7">
    <source>
        <dbReference type="ARBA" id="ARBA00022984"/>
    </source>
</evidence>
<evidence type="ECO:0000256" key="5">
    <source>
        <dbReference type="ARBA" id="ARBA00022840"/>
    </source>
</evidence>
<evidence type="ECO:0000259" key="14">
    <source>
        <dbReference type="Pfam" id="PF08245"/>
    </source>
</evidence>
<dbReference type="InterPro" id="IPR035911">
    <property type="entry name" value="MurE/MurF_N"/>
</dbReference>
<dbReference type="AlphaFoldDB" id="A0A1Z5HRT2"/>
<organism evidence="15 16">
    <name type="scientific">Calderihabitans maritimus</name>
    <dbReference type="NCBI Taxonomy" id="1246530"/>
    <lineage>
        <taxon>Bacteria</taxon>
        <taxon>Bacillati</taxon>
        <taxon>Bacillota</taxon>
        <taxon>Clostridia</taxon>
        <taxon>Neomoorellales</taxon>
        <taxon>Calderihabitantaceae</taxon>
        <taxon>Calderihabitans</taxon>
    </lineage>
</organism>
<reference evidence="16" key="1">
    <citation type="journal article" date="2017" name="Appl. Environ. Microbiol.">
        <title>Genomic analysis of Calderihabitans maritimus KKC1, a thermophilic hydrogenogenic carboxydotrophic bacterium isolated from marine sediment.</title>
        <authorList>
            <person name="Omae K."/>
            <person name="Yoneda Y."/>
            <person name="Fukuyama Y."/>
            <person name="Yoshida T."/>
            <person name="Sako Y."/>
        </authorList>
    </citation>
    <scope>NUCLEOTIDE SEQUENCE [LARGE SCALE GENOMIC DNA]</scope>
    <source>
        <strain evidence="16">KKC1</strain>
    </source>
</reference>
<dbReference type="GO" id="GO:0008766">
    <property type="term" value="F:UDP-N-acetylmuramoylalanyl-D-glutamyl-2,6-diaminopimelate-D-alanyl-D-alanine ligase activity"/>
    <property type="evidence" value="ECO:0007669"/>
    <property type="project" value="RHEA"/>
</dbReference>